<evidence type="ECO:0000256" key="3">
    <source>
        <dbReference type="ARBA" id="ARBA00022475"/>
    </source>
</evidence>
<accession>A0A6J1CHR3</accession>
<evidence type="ECO:0000259" key="17">
    <source>
        <dbReference type="PROSITE" id="PS50011"/>
    </source>
</evidence>
<dbReference type="KEGG" id="mcha:111011019"/>
<feature type="transmembrane region" description="Helical" evidence="16">
    <location>
        <begin position="608"/>
        <end position="632"/>
    </location>
</feature>
<dbReference type="PROSITE" id="PS50948">
    <property type="entry name" value="PAN"/>
    <property type="match status" value="1"/>
</dbReference>
<evidence type="ECO:0000256" key="7">
    <source>
        <dbReference type="ARBA" id="ARBA00022741"/>
    </source>
</evidence>
<keyword evidence="11" id="KW-0325">Glycoprotein</keyword>
<evidence type="ECO:0000259" key="18">
    <source>
        <dbReference type="PROSITE" id="PS50927"/>
    </source>
</evidence>
<dbReference type="InterPro" id="IPR001245">
    <property type="entry name" value="Ser-Thr/Tyr_kinase_cat_dom"/>
</dbReference>
<name>A0A6J1CHR3_MOMCH</name>
<dbReference type="SMART" id="SM00220">
    <property type="entry name" value="S_TKc"/>
    <property type="match status" value="1"/>
</dbReference>
<evidence type="ECO:0000256" key="14">
    <source>
        <dbReference type="PROSITE-ProRule" id="PRU10141"/>
    </source>
</evidence>
<evidence type="ECO:0000256" key="5">
    <source>
        <dbReference type="ARBA" id="ARBA00022679"/>
    </source>
</evidence>
<dbReference type="GO" id="GO:0005886">
    <property type="term" value="C:plasma membrane"/>
    <property type="evidence" value="ECO:0007669"/>
    <property type="project" value="UniProtKB-SubCell"/>
</dbReference>
<dbReference type="PROSITE" id="PS00107">
    <property type="entry name" value="PROTEIN_KINASE_ATP"/>
    <property type="match status" value="1"/>
</dbReference>
<dbReference type="InterPro" id="IPR008271">
    <property type="entry name" value="Ser/Thr_kinase_AS"/>
</dbReference>
<comment type="subcellular location">
    <subcellularLocation>
        <location evidence="1">Cell membrane</location>
        <topology evidence="1">Single-pass type I membrane protein</topology>
    </subcellularLocation>
</comment>
<dbReference type="Gene3D" id="2.90.10.10">
    <property type="entry name" value="Bulb-type lectin domain"/>
    <property type="match status" value="1"/>
</dbReference>
<feature type="binding site" evidence="14">
    <location>
        <position position="723"/>
    </location>
    <ligand>
        <name>ATP</name>
        <dbReference type="ChEBI" id="CHEBI:30616"/>
    </ligand>
</feature>
<dbReference type="InterPro" id="IPR000858">
    <property type="entry name" value="S_locus_glycoprot_dom"/>
</dbReference>
<keyword evidence="16" id="KW-0812">Transmembrane</keyword>
<dbReference type="SMART" id="SM00108">
    <property type="entry name" value="B_lectin"/>
    <property type="match status" value="1"/>
</dbReference>
<dbReference type="Gene3D" id="1.10.510.10">
    <property type="entry name" value="Transferase(Phosphotransferase) domain 1"/>
    <property type="match status" value="1"/>
</dbReference>
<dbReference type="GO" id="GO:0048544">
    <property type="term" value="P:recognition of pollen"/>
    <property type="evidence" value="ECO:0007669"/>
    <property type="project" value="InterPro"/>
</dbReference>
<dbReference type="OrthoDB" id="1741851at2759"/>
<feature type="domain" description="Protein kinase" evidence="17">
    <location>
        <begin position="696"/>
        <end position="983"/>
    </location>
</feature>
<keyword evidence="20" id="KW-1185">Reference proteome</keyword>
<evidence type="ECO:0000256" key="8">
    <source>
        <dbReference type="ARBA" id="ARBA00022777"/>
    </source>
</evidence>
<evidence type="ECO:0000256" key="1">
    <source>
        <dbReference type="ARBA" id="ARBA00004251"/>
    </source>
</evidence>
<evidence type="ECO:0000256" key="13">
    <source>
        <dbReference type="ARBA" id="ARBA00048679"/>
    </source>
</evidence>
<evidence type="ECO:0000256" key="15">
    <source>
        <dbReference type="SAM" id="MobiDB-lite"/>
    </source>
</evidence>
<keyword evidence="8" id="KW-0418">Kinase</keyword>
<feature type="transmembrane region" description="Helical" evidence="16">
    <location>
        <begin position="20"/>
        <end position="37"/>
    </location>
</feature>
<keyword evidence="7 14" id="KW-0547">Nucleotide-binding</keyword>
<dbReference type="PANTHER" id="PTHR27002:SF1111">
    <property type="entry name" value="NON-SPECIFIC SERINE_THREONINE PROTEIN KINASE"/>
    <property type="match status" value="1"/>
</dbReference>
<dbReference type="SUPFAM" id="SSF51110">
    <property type="entry name" value="alpha-D-mannose-specific plant lectins"/>
    <property type="match status" value="1"/>
</dbReference>
<dbReference type="InterPro" id="IPR000719">
    <property type="entry name" value="Prot_kinase_dom"/>
</dbReference>
<keyword evidence="6" id="KW-0732">Signal</keyword>
<keyword evidence="16" id="KW-1133">Transmembrane helix</keyword>
<dbReference type="Pfam" id="PF08276">
    <property type="entry name" value="PAN_2"/>
    <property type="match status" value="1"/>
</dbReference>
<dbReference type="CDD" id="cd14066">
    <property type="entry name" value="STKc_IRAK"/>
    <property type="match status" value="1"/>
</dbReference>
<keyword evidence="9 14" id="KW-0067">ATP-binding</keyword>
<evidence type="ECO:0000259" key="19">
    <source>
        <dbReference type="PROSITE" id="PS50948"/>
    </source>
</evidence>
<dbReference type="Proteomes" id="UP000504603">
    <property type="component" value="Unplaced"/>
</dbReference>
<dbReference type="RefSeq" id="XP_022140318.1">
    <property type="nucleotide sequence ID" value="XM_022284626.1"/>
</dbReference>
<keyword evidence="5" id="KW-0808">Transferase</keyword>
<keyword evidence="4" id="KW-0723">Serine/threonine-protein kinase</keyword>
<dbReference type="InterPro" id="IPR017441">
    <property type="entry name" value="Protein_kinase_ATP_BS"/>
</dbReference>
<evidence type="ECO:0000256" key="10">
    <source>
        <dbReference type="ARBA" id="ARBA00023157"/>
    </source>
</evidence>
<dbReference type="InterPro" id="IPR011009">
    <property type="entry name" value="Kinase-like_dom_sf"/>
</dbReference>
<feature type="domain" description="Bulb-type lectin" evidence="18">
    <location>
        <begin position="33"/>
        <end position="156"/>
    </location>
</feature>
<keyword evidence="3" id="KW-1003">Cell membrane</keyword>
<dbReference type="Pfam" id="PF01453">
    <property type="entry name" value="B_lectin"/>
    <property type="match status" value="1"/>
</dbReference>
<dbReference type="FunFam" id="1.10.510.10:FF:000060">
    <property type="entry name" value="G-type lectin S-receptor-like serine/threonine-protein kinase"/>
    <property type="match status" value="1"/>
</dbReference>
<dbReference type="PROSITE" id="PS50011">
    <property type="entry name" value="PROTEIN_KINASE_DOM"/>
    <property type="match status" value="1"/>
</dbReference>
<dbReference type="InterPro" id="IPR003609">
    <property type="entry name" value="Pan_app"/>
</dbReference>
<evidence type="ECO:0000313" key="21">
    <source>
        <dbReference type="RefSeq" id="XP_022140318.1"/>
    </source>
</evidence>
<dbReference type="Pfam" id="PF07714">
    <property type="entry name" value="PK_Tyr_Ser-Thr"/>
    <property type="match status" value="1"/>
</dbReference>
<evidence type="ECO:0000256" key="12">
    <source>
        <dbReference type="ARBA" id="ARBA00047899"/>
    </source>
</evidence>
<dbReference type="PROSITE" id="PS50927">
    <property type="entry name" value="BULB_LECTIN"/>
    <property type="match status" value="1"/>
</dbReference>
<feature type="domain" description="Apple" evidence="19">
    <location>
        <begin position="343"/>
        <end position="429"/>
    </location>
</feature>
<dbReference type="GO" id="GO:0004674">
    <property type="term" value="F:protein serine/threonine kinase activity"/>
    <property type="evidence" value="ECO:0007669"/>
    <property type="project" value="UniProtKB-KW"/>
</dbReference>
<evidence type="ECO:0000256" key="16">
    <source>
        <dbReference type="SAM" id="Phobius"/>
    </source>
</evidence>
<dbReference type="FunFam" id="3.30.200.20:FF:001238">
    <property type="entry name" value="Os08g0179000 protein"/>
    <property type="match status" value="1"/>
</dbReference>
<dbReference type="PANTHER" id="PTHR27002">
    <property type="entry name" value="RECEPTOR-LIKE SERINE/THREONINE-PROTEIN KINASE SD1-8"/>
    <property type="match status" value="1"/>
</dbReference>
<dbReference type="EC" id="2.7.11.1" evidence="2"/>
<feature type="region of interest" description="Disordered" evidence="15">
    <location>
        <begin position="971"/>
        <end position="999"/>
    </location>
</feature>
<dbReference type="CDD" id="cd00028">
    <property type="entry name" value="B_lectin"/>
    <property type="match status" value="1"/>
</dbReference>
<reference evidence="21" key="1">
    <citation type="submission" date="2025-08" db="UniProtKB">
        <authorList>
            <consortium name="RefSeq"/>
        </authorList>
    </citation>
    <scope>IDENTIFICATION</scope>
    <source>
        <strain evidence="21">OHB3-1</strain>
    </source>
</reference>
<evidence type="ECO:0000256" key="2">
    <source>
        <dbReference type="ARBA" id="ARBA00012513"/>
    </source>
</evidence>
<proteinExistence type="predicted"/>
<dbReference type="GO" id="GO:0005524">
    <property type="term" value="F:ATP binding"/>
    <property type="evidence" value="ECO:0007669"/>
    <property type="project" value="UniProtKB-UniRule"/>
</dbReference>
<protein>
    <recommendedName>
        <fullName evidence="2">non-specific serine/threonine protein kinase</fullName>
        <ecNumber evidence="2">2.7.11.1</ecNumber>
    </recommendedName>
</protein>
<evidence type="ECO:0000256" key="6">
    <source>
        <dbReference type="ARBA" id="ARBA00022729"/>
    </source>
</evidence>
<feature type="compositionally biased region" description="Polar residues" evidence="15">
    <location>
        <begin position="989"/>
        <end position="999"/>
    </location>
</feature>
<dbReference type="Gene3D" id="3.30.200.20">
    <property type="entry name" value="Phosphorylase Kinase, domain 1"/>
    <property type="match status" value="1"/>
</dbReference>
<organism evidence="20 21">
    <name type="scientific">Momordica charantia</name>
    <name type="common">Bitter gourd</name>
    <name type="synonym">Balsam pear</name>
    <dbReference type="NCBI Taxonomy" id="3673"/>
    <lineage>
        <taxon>Eukaryota</taxon>
        <taxon>Viridiplantae</taxon>
        <taxon>Streptophyta</taxon>
        <taxon>Embryophyta</taxon>
        <taxon>Tracheophyta</taxon>
        <taxon>Spermatophyta</taxon>
        <taxon>Magnoliopsida</taxon>
        <taxon>eudicotyledons</taxon>
        <taxon>Gunneridae</taxon>
        <taxon>Pentapetalae</taxon>
        <taxon>rosids</taxon>
        <taxon>fabids</taxon>
        <taxon>Cucurbitales</taxon>
        <taxon>Cucurbitaceae</taxon>
        <taxon>Momordiceae</taxon>
        <taxon>Momordica</taxon>
    </lineage>
</organism>
<dbReference type="SUPFAM" id="SSF56112">
    <property type="entry name" value="Protein kinase-like (PK-like)"/>
    <property type="match status" value="1"/>
</dbReference>
<comment type="catalytic activity">
    <reaction evidence="13">
        <text>L-seryl-[protein] + ATP = O-phospho-L-seryl-[protein] + ADP + H(+)</text>
        <dbReference type="Rhea" id="RHEA:17989"/>
        <dbReference type="Rhea" id="RHEA-COMP:9863"/>
        <dbReference type="Rhea" id="RHEA-COMP:11604"/>
        <dbReference type="ChEBI" id="CHEBI:15378"/>
        <dbReference type="ChEBI" id="CHEBI:29999"/>
        <dbReference type="ChEBI" id="CHEBI:30616"/>
        <dbReference type="ChEBI" id="CHEBI:83421"/>
        <dbReference type="ChEBI" id="CHEBI:456216"/>
        <dbReference type="EC" id="2.7.11.1"/>
    </reaction>
</comment>
<gene>
    <name evidence="21" type="primary">LOC111011019</name>
</gene>
<keyword evidence="16" id="KW-0472">Membrane</keyword>
<dbReference type="InterPro" id="IPR036426">
    <property type="entry name" value="Bulb-type_lectin_dom_sf"/>
</dbReference>
<comment type="catalytic activity">
    <reaction evidence="12">
        <text>L-threonyl-[protein] + ATP = O-phospho-L-threonyl-[protein] + ADP + H(+)</text>
        <dbReference type="Rhea" id="RHEA:46608"/>
        <dbReference type="Rhea" id="RHEA-COMP:11060"/>
        <dbReference type="Rhea" id="RHEA-COMP:11605"/>
        <dbReference type="ChEBI" id="CHEBI:15378"/>
        <dbReference type="ChEBI" id="CHEBI:30013"/>
        <dbReference type="ChEBI" id="CHEBI:30616"/>
        <dbReference type="ChEBI" id="CHEBI:61977"/>
        <dbReference type="ChEBI" id="CHEBI:456216"/>
        <dbReference type="EC" id="2.7.11.1"/>
    </reaction>
</comment>
<evidence type="ECO:0000313" key="20">
    <source>
        <dbReference type="Proteomes" id="UP000504603"/>
    </source>
</evidence>
<evidence type="ECO:0000256" key="4">
    <source>
        <dbReference type="ARBA" id="ARBA00022527"/>
    </source>
</evidence>
<dbReference type="InterPro" id="IPR001480">
    <property type="entry name" value="Bulb-type_lectin_dom"/>
</dbReference>
<sequence>MAKANKGCQCHQYHSMVSNLCNYFLLLLFLSAGGTAVDQLRDSHGDSAVSMGGRFEVGFFSPEGSSDGRRYVGIWFRGSKPQAVVWVANRDRPLSDNNGIFTIKDGNLMVLDSKGTSLWSTGVGDSTNETRTAILMDSGNLVLKELGGNGTIVWQSFQNATDTILPGMNMGHDLRLTSWRSADDPSPGNFTFLKDLGSRYIIERHSARYWVSSGEWQNYSTETEGKIAEVIGSLSKIDLSNLKASNYSIRFQDQLLDYNYTRAVMSFSGEIQYLARNRMSGKWDVIWSEPETRCSVLTACGRYSICRSDSMHCRCLPGFEPKSEDKWNSGDYSDGCQRKSEICLGETAQIREFLTINLKVSKTSNVVTVEDNGECRSRCLESCKCEAYSEIKSNERADGTVSCAIWEVEDELKNIVEYADGGGVINIRVNHSDFEFTKFDCEACGGNIIPYPLSLITRYTNCGTPLYRNFTCDTSSGRMGFLWEGVDYNLTYINPEQNTFTIGTNQSICRGNDAEQIQKLLKLEQSSIYQVISGCDSEFNEVDVQWKKPLEPICNSPEDCSYWPNSKCNSSTDGTNRCLCNPSFEWIGTGCRKGTENGWKEPRPNVRVVIIVTVTTIVVLIVISCLVLYIYYKRRKLQNQQEKRASFWRNQETHLYDTEKRVRDFMGSGMFGEDDRKAIEVPVFDLETILSATDNFSEANKIGRGGFGTVYKGNFPGLETAIKRLSRGSAQGVDEFKNEAILIAKLQHRNLVRLLGYCVAGEEKILVYEYMPNKSLDFFLFDRTQCLLVSWEMRFNIIVGIARGLVYLHEDSRLRIIHRDMKTSNVLLDAEMNPKISDFGLARIFDGKQTEATTTRVVGTYGYMSPEYALDGSFSIKSDVFSFGIVVLEIVSGRRNTGFYQSKEALNLLGHVWKLWRDKEALDITEAGVRERCNPSEVIKCVAVGLLCVQEDPNDRPTMSSVAFMLSSGTDPASLPNPKQPAFVDKKLTPTSSATSSSGFKQEIVSNDFSLLEPR</sequence>
<dbReference type="GeneID" id="111011019"/>
<dbReference type="Pfam" id="PF00954">
    <property type="entry name" value="S_locus_glycop"/>
    <property type="match status" value="1"/>
</dbReference>
<evidence type="ECO:0000256" key="9">
    <source>
        <dbReference type="ARBA" id="ARBA00022840"/>
    </source>
</evidence>
<evidence type="ECO:0000256" key="11">
    <source>
        <dbReference type="ARBA" id="ARBA00023180"/>
    </source>
</evidence>
<dbReference type="PROSITE" id="PS00108">
    <property type="entry name" value="PROTEIN_KINASE_ST"/>
    <property type="match status" value="1"/>
</dbReference>
<keyword evidence="10" id="KW-1015">Disulfide bond</keyword>
<dbReference type="AlphaFoldDB" id="A0A6J1CHR3"/>